<feature type="region of interest" description="Disordered" evidence="8">
    <location>
        <begin position="62"/>
        <end position="113"/>
    </location>
</feature>
<dbReference type="InterPro" id="IPR037056">
    <property type="entry name" value="RNase_H1_N_sf"/>
</dbReference>
<evidence type="ECO:0000256" key="5">
    <source>
        <dbReference type="ARBA" id="ARBA00022723"/>
    </source>
</evidence>
<evidence type="ECO:0000256" key="7">
    <source>
        <dbReference type="ARBA" id="ARBA00022801"/>
    </source>
</evidence>
<protein>
    <recommendedName>
        <fullName evidence="3">ribonuclease H</fullName>
        <ecNumber evidence="3">3.1.26.4</ecNumber>
    </recommendedName>
</protein>
<keyword evidence="11" id="KW-1185">Reference proteome</keyword>
<evidence type="ECO:0000256" key="2">
    <source>
        <dbReference type="ARBA" id="ARBA00005300"/>
    </source>
</evidence>
<reference evidence="10 11" key="1">
    <citation type="submission" date="2024-05" db="EMBL/GenBank/DDBJ databases">
        <title>A draft genome resource for the thread blight pathogen Marasmius tenuissimus strain MS-2.</title>
        <authorList>
            <person name="Yulfo-Soto G.E."/>
            <person name="Baruah I.K."/>
            <person name="Amoako-Attah I."/>
            <person name="Bukari Y."/>
            <person name="Meinhardt L.W."/>
            <person name="Bailey B.A."/>
            <person name="Cohen S.P."/>
        </authorList>
    </citation>
    <scope>NUCLEOTIDE SEQUENCE [LARGE SCALE GENOMIC DNA]</scope>
    <source>
        <strain evidence="10 11">MS-2</strain>
    </source>
</reference>
<dbReference type="EC" id="3.1.26.4" evidence="3"/>
<dbReference type="PROSITE" id="PS50879">
    <property type="entry name" value="RNASE_H_1"/>
    <property type="match status" value="1"/>
</dbReference>
<proteinExistence type="inferred from homology"/>
<dbReference type="SUPFAM" id="SSF55658">
    <property type="entry name" value="L9 N-domain-like"/>
    <property type="match status" value="1"/>
</dbReference>
<dbReference type="SUPFAM" id="SSF53098">
    <property type="entry name" value="Ribonuclease H-like"/>
    <property type="match status" value="1"/>
</dbReference>
<dbReference type="PANTHER" id="PTHR10642:SF26">
    <property type="entry name" value="RIBONUCLEASE H1"/>
    <property type="match status" value="1"/>
</dbReference>
<evidence type="ECO:0000256" key="3">
    <source>
        <dbReference type="ARBA" id="ARBA00012180"/>
    </source>
</evidence>
<dbReference type="InterPro" id="IPR002156">
    <property type="entry name" value="RNaseH_domain"/>
</dbReference>
<evidence type="ECO:0000313" key="11">
    <source>
        <dbReference type="Proteomes" id="UP001437256"/>
    </source>
</evidence>
<dbReference type="InterPro" id="IPR050092">
    <property type="entry name" value="RNase_H"/>
</dbReference>
<keyword evidence="6" id="KW-0255">Endonuclease</keyword>
<keyword evidence="4" id="KW-0540">Nuclease</keyword>
<dbReference type="InterPro" id="IPR012337">
    <property type="entry name" value="RNaseH-like_sf"/>
</dbReference>
<dbReference type="Pfam" id="PF01693">
    <property type="entry name" value="Cauli_VI"/>
    <property type="match status" value="1"/>
</dbReference>
<comment type="caution">
    <text evidence="10">The sequence shown here is derived from an EMBL/GenBank/DDBJ whole genome shotgun (WGS) entry which is preliminary data.</text>
</comment>
<dbReference type="EMBL" id="JBBXMP010000018">
    <property type="protein sequence ID" value="KAL0068451.1"/>
    <property type="molecule type" value="Genomic_DNA"/>
</dbReference>
<accession>A0ABR3A391</accession>
<comment type="similarity">
    <text evidence="2">Belongs to the RNase H family.</text>
</comment>
<keyword evidence="7" id="KW-0378">Hydrolase</keyword>
<dbReference type="InterPro" id="IPR009027">
    <property type="entry name" value="Ribosomal_bL9/RNase_H1_N"/>
</dbReference>
<dbReference type="InterPro" id="IPR036397">
    <property type="entry name" value="RNaseH_sf"/>
</dbReference>
<feature type="domain" description="RNase H type-1" evidence="9">
    <location>
        <begin position="107"/>
        <end position="258"/>
    </location>
</feature>
<evidence type="ECO:0000256" key="1">
    <source>
        <dbReference type="ARBA" id="ARBA00000077"/>
    </source>
</evidence>
<evidence type="ECO:0000313" key="10">
    <source>
        <dbReference type="EMBL" id="KAL0068451.1"/>
    </source>
</evidence>
<dbReference type="CDD" id="cd09280">
    <property type="entry name" value="RNase_HI_eukaryote_like"/>
    <property type="match status" value="1"/>
</dbReference>
<dbReference type="Gene3D" id="3.40.970.10">
    <property type="entry name" value="Ribonuclease H1, N-terminal domain"/>
    <property type="match status" value="1"/>
</dbReference>
<dbReference type="Gene3D" id="3.30.420.10">
    <property type="entry name" value="Ribonuclease H-like superfamily/Ribonuclease H"/>
    <property type="match status" value="1"/>
</dbReference>
<feature type="compositionally biased region" description="Basic and acidic residues" evidence="8">
    <location>
        <begin position="80"/>
        <end position="92"/>
    </location>
</feature>
<comment type="catalytic activity">
    <reaction evidence="1">
        <text>Endonucleolytic cleavage to 5'-phosphomonoester.</text>
        <dbReference type="EC" id="3.1.26.4"/>
    </reaction>
</comment>
<organism evidence="10 11">
    <name type="scientific">Marasmius tenuissimus</name>
    <dbReference type="NCBI Taxonomy" id="585030"/>
    <lineage>
        <taxon>Eukaryota</taxon>
        <taxon>Fungi</taxon>
        <taxon>Dikarya</taxon>
        <taxon>Basidiomycota</taxon>
        <taxon>Agaricomycotina</taxon>
        <taxon>Agaricomycetes</taxon>
        <taxon>Agaricomycetidae</taxon>
        <taxon>Agaricales</taxon>
        <taxon>Marasmiineae</taxon>
        <taxon>Marasmiaceae</taxon>
        <taxon>Marasmius</taxon>
    </lineage>
</organism>
<feature type="compositionally biased region" description="Low complexity" evidence="8">
    <location>
        <begin position="65"/>
        <end position="76"/>
    </location>
</feature>
<name>A0ABR3A391_9AGAR</name>
<evidence type="ECO:0000256" key="8">
    <source>
        <dbReference type="SAM" id="MobiDB-lite"/>
    </source>
</evidence>
<dbReference type="InterPro" id="IPR011320">
    <property type="entry name" value="RNase_H1_N"/>
</dbReference>
<evidence type="ECO:0000259" key="9">
    <source>
        <dbReference type="PROSITE" id="PS50879"/>
    </source>
</evidence>
<dbReference type="PANTHER" id="PTHR10642">
    <property type="entry name" value="RIBONUCLEASE H1"/>
    <property type="match status" value="1"/>
</dbReference>
<gene>
    <name evidence="10" type="ORF">AAF712_004529</name>
</gene>
<dbReference type="Proteomes" id="UP001437256">
    <property type="component" value="Unassembled WGS sequence"/>
</dbReference>
<evidence type="ECO:0000256" key="6">
    <source>
        <dbReference type="ARBA" id="ARBA00022759"/>
    </source>
</evidence>
<dbReference type="Pfam" id="PF00075">
    <property type="entry name" value="RNase_H"/>
    <property type="match status" value="1"/>
</dbReference>
<evidence type="ECO:0000256" key="4">
    <source>
        <dbReference type="ARBA" id="ARBA00022722"/>
    </source>
</evidence>
<keyword evidence="5" id="KW-0479">Metal-binding</keyword>
<sequence length="336" mass="37037">MAKKKTPAFYAVHVGYKPGIYDTWAECEAQVKGYTGAKHKKFATKSEAEQFARSGNAEIIDLVAPGPSTSSKPSTGQKRGVAEEEGRSEDSHPRKKQKVLPESQPEGEGDLVVYTDGSCRGNGKAGSVAGIGVWWGNGDDRNLAERCPGEQTNNRAELIAIARLLESAPLDSERRLIIKTDSQYSIKCLTLWLHDWRKRNWKTASGGPVKNVAVIKYISTLLEHRILLGQKVDMKYVEGHAGIEGNEGADRLANFGASLSPVEERDWLTAEEEYREKIQTALENRQGDANDTLPQEAVVAVEAPAQKTKDPPDEEELAQFAEAWLDDEDLEKDLCS</sequence>